<evidence type="ECO:0008006" key="4">
    <source>
        <dbReference type="Google" id="ProtNLM"/>
    </source>
</evidence>
<keyword evidence="1" id="KW-0812">Transmembrane</keyword>
<reference evidence="2 3" key="1">
    <citation type="submission" date="2009-02" db="EMBL/GenBank/DDBJ databases">
        <title>Genome sequence of Bacillus cereus 03BB102.</title>
        <authorList>
            <person name="Dodson R.J."/>
            <person name="Jackson P."/>
            <person name="Munk A.C."/>
            <person name="Brettin T."/>
            <person name="Bruce D."/>
            <person name="Detter C."/>
            <person name="Tapia R."/>
            <person name="Han C."/>
            <person name="Sutton G."/>
            <person name="Sims D."/>
        </authorList>
    </citation>
    <scope>NUCLEOTIDE SEQUENCE [LARGE SCALE GENOMIC DNA]</scope>
    <source>
        <strain evidence="2 3">03BB102</strain>
    </source>
</reference>
<accession>A0A158RKE0</accession>
<dbReference type="AlphaFoldDB" id="A0A158RKE0"/>
<dbReference type="PANTHER" id="PTHR34980">
    <property type="entry name" value="INNER MEMBRANE PROTEIN-RELATED-RELATED"/>
    <property type="match status" value="1"/>
</dbReference>
<dbReference type="PANTHER" id="PTHR34980:SF2">
    <property type="entry name" value="INNER MEMBRANE PROTEIN YHAH-RELATED"/>
    <property type="match status" value="1"/>
</dbReference>
<name>A0A158RKE0_BACC3</name>
<dbReference type="Pfam" id="PF05656">
    <property type="entry name" value="DUF805"/>
    <property type="match status" value="1"/>
</dbReference>
<feature type="transmembrane region" description="Helical" evidence="1">
    <location>
        <begin position="55"/>
        <end position="76"/>
    </location>
</feature>
<dbReference type="Proteomes" id="UP000002210">
    <property type="component" value="Chromosome"/>
</dbReference>
<gene>
    <name evidence="2" type="ordered locus">BCA_3511</name>
</gene>
<feature type="transmembrane region" description="Helical" evidence="1">
    <location>
        <begin position="88"/>
        <end position="109"/>
    </location>
</feature>
<dbReference type="InterPro" id="IPR008523">
    <property type="entry name" value="DUF805"/>
</dbReference>
<evidence type="ECO:0000313" key="3">
    <source>
        <dbReference type="Proteomes" id="UP000002210"/>
    </source>
</evidence>
<keyword evidence="1" id="KW-1133">Transmembrane helix</keyword>
<evidence type="ECO:0000256" key="1">
    <source>
        <dbReference type="SAM" id="Phobius"/>
    </source>
</evidence>
<sequence length="130" mass="14964">MEKGAVQMRWYLYTLKNYAKFSGRATRKEYWIFTLVNKVTFWSLIYLASYSSSAFYLRANITLIYIAIFIVPTLAVEARRLHDSGKTGWWQLLNLVPFGGAVLLVFCIIESDEGDNKYGPNPHSNLKQAI</sequence>
<keyword evidence="1" id="KW-0472">Membrane</keyword>
<dbReference type="EMBL" id="CP001407">
    <property type="protein sequence ID" value="ACO27557.1"/>
    <property type="molecule type" value="Genomic_DNA"/>
</dbReference>
<dbReference type="GO" id="GO:0005886">
    <property type="term" value="C:plasma membrane"/>
    <property type="evidence" value="ECO:0007669"/>
    <property type="project" value="TreeGrafter"/>
</dbReference>
<dbReference type="KEGG" id="bcx:BCA_3511"/>
<organism evidence="2 3">
    <name type="scientific">Bacillus cereus (strain 03BB102)</name>
    <dbReference type="NCBI Taxonomy" id="572264"/>
    <lineage>
        <taxon>Bacteria</taxon>
        <taxon>Bacillati</taxon>
        <taxon>Bacillota</taxon>
        <taxon>Bacilli</taxon>
        <taxon>Bacillales</taxon>
        <taxon>Bacillaceae</taxon>
        <taxon>Bacillus</taxon>
        <taxon>Bacillus cereus group</taxon>
    </lineage>
</organism>
<proteinExistence type="predicted"/>
<evidence type="ECO:0000313" key="2">
    <source>
        <dbReference type="EMBL" id="ACO27557.1"/>
    </source>
</evidence>
<feature type="transmembrane region" description="Helical" evidence="1">
    <location>
        <begin position="30"/>
        <end position="49"/>
    </location>
</feature>
<protein>
    <recommendedName>
        <fullName evidence="4">DUF805 domain-containing protein</fullName>
    </recommendedName>
</protein>